<gene>
    <name evidence="2" type="ORF">SAMN05421643_12516</name>
</gene>
<dbReference type="Proteomes" id="UP000199035">
    <property type="component" value="Unassembled WGS sequence"/>
</dbReference>
<organism evidence="2 3">
    <name type="scientific">Acinetobacter kyonggiensis</name>
    <dbReference type="NCBI Taxonomy" id="595670"/>
    <lineage>
        <taxon>Bacteria</taxon>
        <taxon>Pseudomonadati</taxon>
        <taxon>Pseudomonadota</taxon>
        <taxon>Gammaproteobacteria</taxon>
        <taxon>Moraxellales</taxon>
        <taxon>Moraxellaceae</taxon>
        <taxon>Acinetobacter</taxon>
    </lineage>
</organism>
<dbReference type="EMBL" id="FNPK01000025">
    <property type="protein sequence ID" value="SDY73876.1"/>
    <property type="molecule type" value="Genomic_DNA"/>
</dbReference>
<protein>
    <submittedName>
        <fullName evidence="2">Uncharacterized protein</fullName>
    </submittedName>
</protein>
<name>A0A1H3MBA7_9GAMM</name>
<keyword evidence="3" id="KW-1185">Reference proteome</keyword>
<evidence type="ECO:0000256" key="1">
    <source>
        <dbReference type="SAM" id="Phobius"/>
    </source>
</evidence>
<dbReference type="AlphaFoldDB" id="A0A1H3MBA7"/>
<proteinExistence type="predicted"/>
<accession>A0A1H3MBA7</accession>
<evidence type="ECO:0000313" key="2">
    <source>
        <dbReference type="EMBL" id="SDY73876.1"/>
    </source>
</evidence>
<keyword evidence="1" id="KW-1133">Transmembrane helix</keyword>
<keyword evidence="1" id="KW-0812">Transmembrane</keyword>
<reference evidence="3" key="1">
    <citation type="submission" date="2016-10" db="EMBL/GenBank/DDBJ databases">
        <authorList>
            <person name="Varghese N."/>
            <person name="Submissions S."/>
        </authorList>
    </citation>
    <scope>NUCLEOTIDE SEQUENCE [LARGE SCALE GENOMIC DNA]</scope>
    <source>
        <strain evidence="3">ANC 5109</strain>
    </source>
</reference>
<sequence>MANNKQRSLRLLQPVKKRNNLLVWYGVSGFFIGAIFSLITGYIYLNSHEIQKPLAVINTHPSEQKFLEEHDDSVASILEKDPAQQEIIHNDSSLKDENLEHTAEFPQPQNMDLNQAFSHHRDPKKMTSNLNNLKDTVKEHQITAKNSADSKVVLKTETAKLTSTNKAQIAQDREKENLLLKENTIAVNEPPQASVQITVTRTPIISKETAVSP</sequence>
<feature type="transmembrane region" description="Helical" evidence="1">
    <location>
        <begin position="21"/>
        <end position="45"/>
    </location>
</feature>
<dbReference type="STRING" id="595670.SAMN05421643_12516"/>
<dbReference type="RefSeq" id="WP_092692166.1">
    <property type="nucleotide sequence ID" value="NZ_FNPK01000025.1"/>
</dbReference>
<evidence type="ECO:0000313" key="3">
    <source>
        <dbReference type="Proteomes" id="UP000199035"/>
    </source>
</evidence>
<keyword evidence="1" id="KW-0472">Membrane</keyword>